<feature type="transmembrane region" description="Helical" evidence="1">
    <location>
        <begin position="233"/>
        <end position="259"/>
    </location>
</feature>
<keyword evidence="1" id="KW-1133">Transmembrane helix</keyword>
<dbReference type="AlphaFoldDB" id="A0A1V4HB86"/>
<keyword evidence="1" id="KW-0812">Transmembrane</keyword>
<protein>
    <recommendedName>
        <fullName evidence="4">DUF4013 domain-containing protein</fullName>
    </recommendedName>
</protein>
<proteinExistence type="predicted"/>
<dbReference type="EMBL" id="MBTG01000042">
    <property type="protein sequence ID" value="OPH49006.1"/>
    <property type="molecule type" value="Genomic_DNA"/>
</dbReference>
<dbReference type="Proteomes" id="UP000190626">
    <property type="component" value="Unassembled WGS sequence"/>
</dbReference>
<gene>
    <name evidence="2" type="ORF">BC351_37890</name>
</gene>
<dbReference type="RefSeq" id="WP_079418655.1">
    <property type="nucleotide sequence ID" value="NZ_MBTG01000042.1"/>
</dbReference>
<sequence length="272" mass="30688">MTSYIKSGFLAALAQPFATIILFVYQMGWGILLYKLVQGVLVPLMHRFPGADQPKEALQLFLAESQFQIMKTDLIYPYLWWLAALLLLRMLLTPLLNSGVYYSLTHSEQNAGYRFFRGIKELMLPFLLAYITRITLTAAPLIWLLPKAQSLFTHSTSFEEAALQLLPWLAGMLVYGFLLHLMFMYIQFALAGNLGVLSTVITFIRFSLPIMGIALILLCSAGLLAGITFTATYLWAGLVALIIYQLFPLFHIFLQIWAITSQFKLLSAKLNG</sequence>
<evidence type="ECO:0000313" key="2">
    <source>
        <dbReference type="EMBL" id="OPH49006.1"/>
    </source>
</evidence>
<comment type="caution">
    <text evidence="2">The sequence shown here is derived from an EMBL/GenBank/DDBJ whole genome shotgun (WGS) entry which is preliminary data.</text>
</comment>
<feature type="transmembrane region" description="Helical" evidence="1">
    <location>
        <begin position="165"/>
        <end position="186"/>
    </location>
</feature>
<accession>A0A1V4HB86</accession>
<feature type="transmembrane region" description="Helical" evidence="1">
    <location>
        <begin position="122"/>
        <end position="145"/>
    </location>
</feature>
<organism evidence="2 3">
    <name type="scientific">Paenibacillus ferrarius</name>
    <dbReference type="NCBI Taxonomy" id="1469647"/>
    <lineage>
        <taxon>Bacteria</taxon>
        <taxon>Bacillati</taxon>
        <taxon>Bacillota</taxon>
        <taxon>Bacilli</taxon>
        <taxon>Bacillales</taxon>
        <taxon>Paenibacillaceae</taxon>
        <taxon>Paenibacillus</taxon>
    </lineage>
</organism>
<feature type="transmembrane region" description="Helical" evidence="1">
    <location>
        <begin position="206"/>
        <end position="227"/>
    </location>
</feature>
<feature type="transmembrane region" description="Helical" evidence="1">
    <location>
        <begin position="12"/>
        <end position="34"/>
    </location>
</feature>
<keyword evidence="1" id="KW-0472">Membrane</keyword>
<keyword evidence="3" id="KW-1185">Reference proteome</keyword>
<dbReference type="OrthoDB" id="2677607at2"/>
<reference evidence="3" key="1">
    <citation type="submission" date="2016-07" db="EMBL/GenBank/DDBJ databases">
        <authorList>
            <person name="Florea S."/>
            <person name="Webb J.S."/>
            <person name="Jaromczyk J."/>
            <person name="Schardl C.L."/>
        </authorList>
    </citation>
    <scope>NUCLEOTIDE SEQUENCE [LARGE SCALE GENOMIC DNA]</scope>
    <source>
        <strain evidence="3">CY1</strain>
    </source>
</reference>
<name>A0A1V4HB86_9BACL</name>
<feature type="transmembrane region" description="Helical" evidence="1">
    <location>
        <begin position="78"/>
        <end position="102"/>
    </location>
</feature>
<evidence type="ECO:0000313" key="3">
    <source>
        <dbReference type="Proteomes" id="UP000190626"/>
    </source>
</evidence>
<evidence type="ECO:0000256" key="1">
    <source>
        <dbReference type="SAM" id="Phobius"/>
    </source>
</evidence>
<evidence type="ECO:0008006" key="4">
    <source>
        <dbReference type="Google" id="ProtNLM"/>
    </source>
</evidence>
<dbReference type="STRING" id="1469647.BC351_37890"/>